<evidence type="ECO:0000256" key="15">
    <source>
        <dbReference type="ARBA" id="ARBA00023136"/>
    </source>
</evidence>
<evidence type="ECO:0000256" key="4">
    <source>
        <dbReference type="ARBA" id="ARBA00022528"/>
    </source>
</evidence>
<keyword evidence="11" id="KW-0460">Magnesium</keyword>
<evidence type="ECO:0000256" key="13">
    <source>
        <dbReference type="ARBA" id="ARBA00022989"/>
    </source>
</evidence>
<keyword evidence="3" id="KW-0813">Transport</keyword>
<dbReference type="Pfam" id="PF04548">
    <property type="entry name" value="AIG1"/>
    <property type="match status" value="1"/>
</dbReference>
<evidence type="ECO:0000313" key="19">
    <source>
        <dbReference type="Proteomes" id="UP000789572"/>
    </source>
</evidence>
<proteinExistence type="predicted"/>
<dbReference type="GO" id="GO:0005525">
    <property type="term" value="F:GTP binding"/>
    <property type="evidence" value="ECO:0007669"/>
    <property type="project" value="UniProtKB-KW"/>
</dbReference>
<dbReference type="EMBL" id="CAJVPJ010003092">
    <property type="protein sequence ID" value="CAG8634714.1"/>
    <property type="molecule type" value="Genomic_DNA"/>
</dbReference>
<keyword evidence="6" id="KW-0812">Transmembrane</keyword>
<dbReference type="GO" id="GO:0016787">
    <property type="term" value="F:hydrolase activity"/>
    <property type="evidence" value="ECO:0007669"/>
    <property type="project" value="UniProtKB-KW"/>
</dbReference>
<keyword evidence="4" id="KW-0150">Chloroplast</keyword>
<evidence type="ECO:0000256" key="16">
    <source>
        <dbReference type="ARBA" id="ARBA00024013"/>
    </source>
</evidence>
<dbReference type="Proteomes" id="UP000789572">
    <property type="component" value="Unassembled WGS sequence"/>
</dbReference>
<dbReference type="GO" id="GO:0016020">
    <property type="term" value="C:membrane"/>
    <property type="evidence" value="ECO:0007669"/>
    <property type="project" value="UniProtKB-SubCell"/>
</dbReference>
<keyword evidence="10" id="KW-1002">Plastid outer membrane</keyword>
<comment type="cofactor">
    <cofactor evidence="1">
        <name>Mg(2+)</name>
        <dbReference type="ChEBI" id="CHEBI:18420"/>
    </cofactor>
</comment>
<dbReference type="InterPro" id="IPR006703">
    <property type="entry name" value="G_AIG1"/>
</dbReference>
<name>A0A9N9DGE1_9GLOM</name>
<keyword evidence="5" id="KW-0934">Plastid</keyword>
<evidence type="ECO:0000256" key="3">
    <source>
        <dbReference type="ARBA" id="ARBA00022448"/>
    </source>
</evidence>
<dbReference type="PANTHER" id="PTHR10903:SF135">
    <property type="entry name" value="TRANSLOCASE OF CHLOROPLAST 120, CHLOROPLASTIC-RELATED"/>
    <property type="match status" value="1"/>
</dbReference>
<evidence type="ECO:0000256" key="14">
    <source>
        <dbReference type="ARBA" id="ARBA00023134"/>
    </source>
</evidence>
<comment type="subcellular location">
    <subcellularLocation>
        <location evidence="2">Membrane</location>
        <topology evidence="2">Single-pass membrane protein</topology>
    </subcellularLocation>
    <subcellularLocation>
        <location evidence="16">Plastid</location>
        <location evidence="16">Chloroplast outer membrane</location>
    </subcellularLocation>
</comment>
<evidence type="ECO:0000256" key="8">
    <source>
        <dbReference type="ARBA" id="ARBA00022741"/>
    </source>
</evidence>
<dbReference type="PROSITE" id="PS51720">
    <property type="entry name" value="G_AIG1"/>
    <property type="match status" value="1"/>
</dbReference>
<dbReference type="GO" id="GO:0046872">
    <property type="term" value="F:metal ion binding"/>
    <property type="evidence" value="ECO:0007669"/>
    <property type="project" value="UniProtKB-KW"/>
</dbReference>
<keyword evidence="7" id="KW-0479">Metal-binding</keyword>
<dbReference type="InterPro" id="IPR045058">
    <property type="entry name" value="GIMA/IAN/Toc"/>
</dbReference>
<keyword evidence="8" id="KW-0547">Nucleotide-binding</keyword>
<dbReference type="OrthoDB" id="8954335at2759"/>
<evidence type="ECO:0000256" key="2">
    <source>
        <dbReference type="ARBA" id="ARBA00004167"/>
    </source>
</evidence>
<evidence type="ECO:0000256" key="9">
    <source>
        <dbReference type="ARBA" id="ARBA00022801"/>
    </source>
</evidence>
<dbReference type="SUPFAM" id="SSF52540">
    <property type="entry name" value="P-loop containing nucleoside triphosphate hydrolases"/>
    <property type="match status" value="1"/>
</dbReference>
<organism evidence="18 19">
    <name type="scientific">Paraglomus occultum</name>
    <dbReference type="NCBI Taxonomy" id="144539"/>
    <lineage>
        <taxon>Eukaryota</taxon>
        <taxon>Fungi</taxon>
        <taxon>Fungi incertae sedis</taxon>
        <taxon>Mucoromycota</taxon>
        <taxon>Glomeromycotina</taxon>
        <taxon>Glomeromycetes</taxon>
        <taxon>Paraglomerales</taxon>
        <taxon>Paraglomeraceae</taxon>
        <taxon>Paraglomus</taxon>
    </lineage>
</organism>
<keyword evidence="15" id="KW-0472">Membrane</keyword>
<comment type="caution">
    <text evidence="18">The sequence shown here is derived from an EMBL/GenBank/DDBJ whole genome shotgun (WGS) entry which is preliminary data.</text>
</comment>
<evidence type="ECO:0000256" key="6">
    <source>
        <dbReference type="ARBA" id="ARBA00022692"/>
    </source>
</evidence>
<keyword evidence="14" id="KW-0342">GTP-binding</keyword>
<dbReference type="PANTHER" id="PTHR10903">
    <property type="entry name" value="GTPASE, IMAP FAMILY MEMBER-RELATED"/>
    <property type="match status" value="1"/>
</dbReference>
<dbReference type="Gene3D" id="3.40.50.300">
    <property type="entry name" value="P-loop containing nucleotide triphosphate hydrolases"/>
    <property type="match status" value="1"/>
</dbReference>
<keyword evidence="12" id="KW-0653">Protein transport</keyword>
<evidence type="ECO:0000313" key="18">
    <source>
        <dbReference type="EMBL" id="CAG8634714.1"/>
    </source>
</evidence>
<accession>A0A9N9DGE1</accession>
<dbReference type="AlphaFoldDB" id="A0A9N9DGE1"/>
<keyword evidence="19" id="KW-1185">Reference proteome</keyword>
<dbReference type="InterPro" id="IPR027417">
    <property type="entry name" value="P-loop_NTPase"/>
</dbReference>
<keyword evidence="13" id="KW-1133">Transmembrane helix</keyword>
<reference evidence="18" key="1">
    <citation type="submission" date="2021-06" db="EMBL/GenBank/DDBJ databases">
        <authorList>
            <person name="Kallberg Y."/>
            <person name="Tangrot J."/>
            <person name="Rosling A."/>
        </authorList>
    </citation>
    <scope>NUCLEOTIDE SEQUENCE</scope>
    <source>
        <strain evidence="18">IA702</strain>
    </source>
</reference>
<evidence type="ECO:0000259" key="17">
    <source>
        <dbReference type="PROSITE" id="PS51720"/>
    </source>
</evidence>
<evidence type="ECO:0000256" key="7">
    <source>
        <dbReference type="ARBA" id="ARBA00022723"/>
    </source>
</evidence>
<feature type="domain" description="AIG1-type G" evidence="17">
    <location>
        <begin position="1"/>
        <end position="205"/>
    </location>
</feature>
<keyword evidence="9" id="KW-0378">Hydrolase</keyword>
<evidence type="ECO:0000256" key="12">
    <source>
        <dbReference type="ARBA" id="ARBA00022927"/>
    </source>
</evidence>
<evidence type="ECO:0000256" key="1">
    <source>
        <dbReference type="ARBA" id="ARBA00001946"/>
    </source>
</evidence>
<protein>
    <submittedName>
        <fullName evidence="18">2275_t:CDS:1</fullName>
    </submittedName>
</protein>
<evidence type="ECO:0000256" key="11">
    <source>
        <dbReference type="ARBA" id="ARBA00022842"/>
    </source>
</evidence>
<sequence length="205" mass="23577">MVKKTLLLVGRTGSGKSTLANILINKEEKFEEGRYSVSKTKTIQIEEFELEGKEYQIIDTVGFGDMKMEPSKVLSVIVRGCRAAKKGISQVLFVVHEKFTQEEIDSYNILIELFDKEIANYTTIVRTKFSNFENEEECKKDVELLIDEDNETITKMIDLCKRRIIYVDNPPISIAGNGKRIERQISLNKEVRGESRKILLKYLES</sequence>
<gene>
    <name evidence="18" type="ORF">POCULU_LOCUS9090</name>
</gene>
<evidence type="ECO:0000256" key="5">
    <source>
        <dbReference type="ARBA" id="ARBA00022640"/>
    </source>
</evidence>
<dbReference type="GO" id="GO:0015031">
    <property type="term" value="P:protein transport"/>
    <property type="evidence" value="ECO:0007669"/>
    <property type="project" value="UniProtKB-KW"/>
</dbReference>
<evidence type="ECO:0000256" key="10">
    <source>
        <dbReference type="ARBA" id="ARBA00022805"/>
    </source>
</evidence>